<dbReference type="OrthoDB" id="2195034at2"/>
<evidence type="ECO:0008006" key="3">
    <source>
        <dbReference type="Google" id="ProtNLM"/>
    </source>
</evidence>
<dbReference type="EMBL" id="SDGZ01000014">
    <property type="protein sequence ID" value="TYC49664.1"/>
    <property type="molecule type" value="Genomic_DNA"/>
</dbReference>
<protein>
    <recommendedName>
        <fullName evidence="3">WxL domain-containing protein</fullName>
    </recommendedName>
</protein>
<comment type="caution">
    <text evidence="1">The sequence shown here is derived from an EMBL/GenBank/DDBJ whole genome shotgun (WGS) entry which is preliminary data.</text>
</comment>
<reference evidence="1 2" key="1">
    <citation type="submission" date="2019-01" db="EMBL/GenBank/DDBJ databases">
        <title>Weissella sp. nov., a novel lactic acid bacterium isolated from animal feces.</title>
        <authorList>
            <person name="Wang L.-T."/>
        </authorList>
    </citation>
    <scope>NUCLEOTIDE SEQUENCE [LARGE SCALE GENOMIC DNA]</scope>
    <source>
        <strain evidence="1 2">8H-2</strain>
    </source>
</reference>
<proteinExistence type="predicted"/>
<accession>A0A6C2C721</accession>
<dbReference type="AlphaFoldDB" id="A0A6C2C721"/>
<keyword evidence="2" id="KW-1185">Reference proteome</keyword>
<dbReference type="Proteomes" id="UP000371977">
    <property type="component" value="Unassembled WGS sequence"/>
</dbReference>
<sequence length="1218" mass="124203">MMLITKKNRISLTGLLILGASLVTQVVMGLSVNNSNIVSAQATQNVPMSSLNMPSLQTKGIVDARNDFGSNASVSSAGLTSTQKGQIVVLENGKPVSGGSFTSSSANVKAALYKIYSDARSATSAIDFTLYFGANVQVPGSAEGNDFTGTASATNITFAALGTQSNVKSLTMVSSQTDPLNTPATDARTVTFTNTLYLGVPTRFRNINWGNGVNPETGAAPAGQFNLFAQGQPIWMDNGAVEVAGGNNTYQIMGGYQGSVASNASTNVYIGSTTNDANVNTLIMGGSESGSIGDTHVTVNAPNSTGKISYLEGGSLGISSPATVNGSTNLHLINYGGTVDSVLGAGGSAGTVNVSGDVNTLLSSSSNTKYTTIFGGANHTANITGSTYTTLTGNGSWTSNNGNFIGGSRYGNANNIYNKVDTSAFTSGSANFTGAQGINLTTQTYLVSGVVSGNIVNDIKAGSANAGSFNAVYGGMGWSNTSAVNGSAIDSIFASTGNLIASQDQANQYAAKGMNDQGIASASQGQLAVLGNISTIERSGVVSMPGAGVITPDTVGAGLSGYVKGDTTVQVGDGSGTPVTAGNVYGGGGQDTQINQDYFWHTGKSAVIVNNGTTVDNVFGGNLSGFQQGDSAVYMNGGTANYVYGGGNHDVVHDGNNEVTMNGGTIAKQLVAAGKTTKASIGGDAQVLMLGGNLVGSVYGFKGGDGNWFKGSTTVDISGGKVTGGSNVEIIGGAGGGHINGDTTLNLAFNNTMDPLATGTTIAGNGSKNNTTSAGMGSNQAGTISVNVSDTSNVDHMNGNDLNGDIASSGTSSRGNVNVNVNATNNTIGNITPATESLLKSQAVQTSTAIDIANAKSVNTINGAGSNDDISNAVNVGSNHLKIDFGDNAVTQVGSIKNFTDLTVGTKANLTITNKLVNGNGATAANHGSQYNKLGNLSLGSDSTLQLANTSTIASVAQLALQGGNVTLMMPYMQTEGMFNLSDIQFNNNAVLNWQGTTDIPHPAANTYVGQKFGKALGYPILTFTGDLAASGMAKLNQNNVVATDAKTQVAYNTDHGNNVDNSKGQAIAYISEGNLSITTPTKIDFGKQSILGRPLVAYPTYDQPVTVSDTRTKATEGSWTLKVATLNPMVSGSNSLADYMKYRDGSQTYAVSSAAVLVHEEDSGQNGQFELSKNWDSTNKQGLYLDIPVSKQIAGNYDTNNALVWTLGATPSSTVVN</sequence>
<organism evidence="1 2">
    <name type="scientific">Weissella muntiaci</name>
    <dbReference type="NCBI Taxonomy" id="2508881"/>
    <lineage>
        <taxon>Bacteria</taxon>
        <taxon>Bacillati</taxon>
        <taxon>Bacillota</taxon>
        <taxon>Bacilli</taxon>
        <taxon>Lactobacillales</taxon>
        <taxon>Lactobacillaceae</taxon>
        <taxon>Weissella</taxon>
    </lineage>
</organism>
<evidence type="ECO:0000313" key="2">
    <source>
        <dbReference type="Proteomes" id="UP000371977"/>
    </source>
</evidence>
<name>A0A6C2C721_9LACO</name>
<evidence type="ECO:0000313" key="1">
    <source>
        <dbReference type="EMBL" id="TYC49664.1"/>
    </source>
</evidence>
<dbReference type="RefSeq" id="WP_148622656.1">
    <property type="nucleotide sequence ID" value="NZ_SDGZ01000014.1"/>
</dbReference>
<gene>
    <name evidence="1" type="ORF">ESZ50_05855</name>
</gene>